<feature type="compositionally biased region" description="Polar residues" evidence="1">
    <location>
        <begin position="408"/>
        <end position="418"/>
    </location>
</feature>
<dbReference type="GeneID" id="80516775"/>
<feature type="compositionally biased region" description="Basic and acidic residues" evidence="1">
    <location>
        <begin position="1"/>
        <end position="11"/>
    </location>
</feature>
<sequence>MSQNHEFTEVKRRNRGTKTSPTYTSATVARVNDQPVNRPITKADKFGDVNVYSASMELLLYFLLRQLGFLSSRQPKQFGSIVSWASTNLKKVGDMRDRLRNCLDDIAFNYPSCAAAGTLGCQKRFSPEGNAYSYSHWYSTKNPVSQEILEENTMTLGEARVNHLLDQICYRINRACERVERNSNSDHDFAVLEDLNAAFSLFDKLRVESIDESDKLSAMRQSRREAEVDGETSTQRTPRRIVTKREVPPAPKKQSSKSTLTSDAKPRKLNFEEADAVEAMAEPVAKPKSVVALPPSKPVSSGISYANIAKGVDSTPSVPKEIPEGLLLSKSVGTDLKEVPATEAKAVADSNPKPVAPTETTTTSSKKAKKRANQKKRKAAAKAVELVDITKESPTEAVELSVEASEPTVVTTEQPMTDPSTDLVEVQLFAGFVDGLPKTTTVVMTRSQYASIQKVAQK</sequence>
<dbReference type="EMBL" id="MF405918">
    <property type="protein sequence ID" value="QKU33484.1"/>
    <property type="molecule type" value="Genomic_DNA"/>
</dbReference>
<protein>
    <submittedName>
        <fullName evidence="2">Mg741 protein</fullName>
    </submittedName>
</protein>
<feature type="compositionally biased region" description="Basic and acidic residues" evidence="1">
    <location>
        <begin position="213"/>
        <end position="227"/>
    </location>
</feature>
<dbReference type="RefSeq" id="YP_010780084.1">
    <property type="nucleotide sequence ID" value="NC_075038.1"/>
</dbReference>
<evidence type="ECO:0000256" key="1">
    <source>
        <dbReference type="SAM" id="MobiDB-lite"/>
    </source>
</evidence>
<dbReference type="KEGG" id="vg:80516775"/>
<feature type="compositionally biased region" description="Polar residues" evidence="1">
    <location>
        <begin position="17"/>
        <end position="26"/>
    </location>
</feature>
<accession>A0A6N1NCD1</accession>
<name>A0A6N1NCD1_9VIRU</name>
<feature type="region of interest" description="Disordered" evidence="1">
    <location>
        <begin position="213"/>
        <end position="268"/>
    </location>
</feature>
<proteinExistence type="predicted"/>
<feature type="region of interest" description="Disordered" evidence="1">
    <location>
        <begin position="1"/>
        <end position="26"/>
    </location>
</feature>
<feature type="compositionally biased region" description="Basic residues" evidence="1">
    <location>
        <begin position="366"/>
        <end position="376"/>
    </location>
</feature>
<feature type="region of interest" description="Disordered" evidence="1">
    <location>
        <begin position="397"/>
        <end position="418"/>
    </location>
</feature>
<reference evidence="2" key="2">
    <citation type="journal article" date="2018" name="Nat. Commun.">
        <title>Tailed giant Tupanvirus possesses the most complete translational apparatus of the known virosphere.</title>
        <authorList>
            <person name="Abrahao J."/>
            <person name="Silva L."/>
            <person name="Silva L.S."/>
            <person name="Khalil J.Y.B."/>
            <person name="Rodrigues R."/>
            <person name="Arantes T."/>
            <person name="Assis F."/>
            <person name="Boratto P."/>
            <person name="Andrade M."/>
            <person name="Kroon E.G."/>
            <person name="Ribeiro B."/>
            <person name="Bergier I."/>
            <person name="Seligmann H."/>
            <person name="Ghigo E."/>
            <person name="Colson P."/>
            <person name="Levasseur A."/>
            <person name="Kroemer G."/>
            <person name="Raoult D."/>
            <person name="La Scola B."/>
        </authorList>
    </citation>
    <scope>NUCLEOTIDE SEQUENCE [LARGE SCALE GENOMIC DNA]</scope>
    <source>
        <strain evidence="2">Deep ocean</strain>
    </source>
</reference>
<feature type="compositionally biased region" description="Low complexity" evidence="1">
    <location>
        <begin position="352"/>
        <end position="365"/>
    </location>
</feature>
<evidence type="ECO:0000313" key="2">
    <source>
        <dbReference type="EMBL" id="QKU33484.1"/>
    </source>
</evidence>
<reference evidence="2" key="1">
    <citation type="submission" date="2017-06" db="EMBL/GenBank/DDBJ databases">
        <authorList>
            <person name="Assis F.L."/>
            <person name="Abrahao J.S."/>
            <person name="Silva L."/>
            <person name="Khalil J.B."/>
            <person name="Rodrigues R."/>
            <person name="Silva L.S."/>
            <person name="Boratto P."/>
            <person name="Andrade M."/>
            <person name="Kroon E.G."/>
            <person name="Ribeiro B."/>
            <person name="Bergier I."/>
            <person name="Seligmann H."/>
            <person name="Ghigo E."/>
            <person name="Colson P."/>
            <person name="Levasseur A."/>
            <person name="Raoult D."/>
            <person name="Scola B.L."/>
        </authorList>
    </citation>
    <scope>NUCLEOTIDE SEQUENCE</scope>
    <source>
        <strain evidence="2">Deep ocean</strain>
    </source>
</reference>
<feature type="region of interest" description="Disordered" evidence="1">
    <location>
        <begin position="342"/>
        <end position="376"/>
    </location>
</feature>
<organism evidence="2">
    <name type="scientific">Tupanvirus deep ocean</name>
    <dbReference type="NCBI Taxonomy" id="2126984"/>
    <lineage>
        <taxon>Viruses</taxon>
        <taxon>Varidnaviria</taxon>
        <taxon>Bamfordvirae</taxon>
        <taxon>Nucleocytoviricota</taxon>
        <taxon>Megaviricetes</taxon>
        <taxon>Imitervirales</taxon>
        <taxon>Mimiviridae</taxon>
        <taxon>Megamimivirinae</taxon>
        <taxon>Tupanvirus</taxon>
        <taxon>Tupanvirus altamarinense</taxon>
    </lineage>
</organism>